<sequence length="103" mass="11507">MARRAVGLLEVLRNAAALGNEEIGPPRERNKEQRREVQEKLVGALAKEHPLPAGMTVERAADIDCTLLGPEVHHPLVTERGRSSRKWADRVRADLCRRLLGEV</sequence>
<protein>
    <submittedName>
        <fullName evidence="1">Uncharacterized protein</fullName>
    </submittedName>
</protein>
<reference evidence="1 4" key="1">
    <citation type="journal article" date="2014" name="Int. J. Syst. Evol. Microbiol.">
        <title>Complete genome sequence of Corynebacterium casei LMG S-19264T (=DSM 44701T), isolated from a smear-ripened cheese.</title>
        <authorList>
            <consortium name="US DOE Joint Genome Institute (JGI-PGF)"/>
            <person name="Walter F."/>
            <person name="Albersmeier A."/>
            <person name="Kalinowski J."/>
            <person name="Ruckert C."/>
        </authorList>
    </citation>
    <scope>NUCLEOTIDE SEQUENCE [LARGE SCALE GENOMIC DNA]</scope>
    <source>
        <strain evidence="1 4">JCM 4205</strain>
    </source>
</reference>
<reference evidence="1" key="3">
    <citation type="submission" date="2023-08" db="EMBL/GenBank/DDBJ databases">
        <authorList>
            <person name="Sun Q."/>
            <person name="Ohkuma M."/>
        </authorList>
    </citation>
    <scope>NUCLEOTIDE SEQUENCE</scope>
    <source>
        <strain evidence="1">JCM 4205</strain>
    </source>
</reference>
<name>A0AAV4KA82_9ACTN</name>
<dbReference type="GeneID" id="95456544"/>
<dbReference type="EMBL" id="CP023693">
    <property type="protein sequence ID" value="QEV34600.1"/>
    <property type="molecule type" value="Genomic_DNA"/>
</dbReference>
<dbReference type="EMBL" id="BMSJ01000001">
    <property type="protein sequence ID" value="GGR05795.1"/>
    <property type="molecule type" value="Genomic_DNA"/>
</dbReference>
<keyword evidence="3" id="KW-1185">Reference proteome</keyword>
<organism evidence="1 4">
    <name type="scientific">Streptomyces cinereoruber</name>
    <dbReference type="NCBI Taxonomy" id="67260"/>
    <lineage>
        <taxon>Bacteria</taxon>
        <taxon>Bacillati</taxon>
        <taxon>Actinomycetota</taxon>
        <taxon>Actinomycetes</taxon>
        <taxon>Kitasatosporales</taxon>
        <taxon>Streptomycetaceae</taxon>
        <taxon>Streptomyces</taxon>
    </lineage>
</organism>
<proteinExistence type="predicted"/>
<evidence type="ECO:0000313" key="4">
    <source>
        <dbReference type="Proteomes" id="UP000642014"/>
    </source>
</evidence>
<dbReference type="Proteomes" id="UP000642014">
    <property type="component" value="Unassembled WGS sequence"/>
</dbReference>
<dbReference type="AlphaFoldDB" id="A0AAV4KA82"/>
<reference evidence="2 3" key="2">
    <citation type="submission" date="2017-09" db="EMBL/GenBank/DDBJ databases">
        <authorList>
            <person name="Lee N."/>
            <person name="Cho B.-K."/>
        </authorList>
    </citation>
    <scope>NUCLEOTIDE SEQUENCE [LARGE SCALE GENOMIC DNA]</scope>
    <source>
        <strain evidence="2 3">ATCC 19740</strain>
    </source>
</reference>
<dbReference type="RefSeq" id="WP_109185312.1">
    <property type="nucleotide sequence ID" value="NZ_BMSJ01000001.1"/>
</dbReference>
<dbReference type="Proteomes" id="UP000326029">
    <property type="component" value="Chromosome"/>
</dbReference>
<accession>A0AAV4KA82</accession>
<evidence type="ECO:0000313" key="1">
    <source>
        <dbReference type="EMBL" id="GGR05795.1"/>
    </source>
</evidence>
<evidence type="ECO:0000313" key="2">
    <source>
        <dbReference type="EMBL" id="QEV34600.1"/>
    </source>
</evidence>
<evidence type="ECO:0000313" key="3">
    <source>
        <dbReference type="Proteomes" id="UP000326029"/>
    </source>
</evidence>
<gene>
    <name evidence="2" type="ORF">CP977_22555</name>
    <name evidence="1" type="ORF">GCM10010497_04000</name>
</gene>